<feature type="region of interest" description="Disordered" evidence="3">
    <location>
        <begin position="55"/>
        <end position="85"/>
    </location>
</feature>
<feature type="compositionally biased region" description="Basic and acidic residues" evidence="3">
    <location>
        <begin position="76"/>
        <end position="85"/>
    </location>
</feature>
<evidence type="ECO:0000256" key="2">
    <source>
        <dbReference type="ARBA" id="ARBA00023134"/>
    </source>
</evidence>
<dbReference type="AlphaFoldDB" id="A0A086KL36"/>
<dbReference type="InterPro" id="IPR050755">
    <property type="entry name" value="TRAFAC_YlqF/YawG_RiboMat"/>
</dbReference>
<feature type="compositionally biased region" description="Basic and acidic residues" evidence="3">
    <location>
        <begin position="219"/>
        <end position="232"/>
    </location>
</feature>
<organism evidence="4 5">
    <name type="scientific">Toxoplasma gondii FOU</name>
    <dbReference type="NCBI Taxonomy" id="943167"/>
    <lineage>
        <taxon>Eukaryota</taxon>
        <taxon>Sar</taxon>
        <taxon>Alveolata</taxon>
        <taxon>Apicomplexa</taxon>
        <taxon>Conoidasida</taxon>
        <taxon>Coccidia</taxon>
        <taxon>Eucoccidiorida</taxon>
        <taxon>Eimeriorina</taxon>
        <taxon>Sarcocystidae</taxon>
        <taxon>Toxoplasma</taxon>
    </lineage>
</organism>
<protein>
    <submittedName>
        <fullName evidence="4">Putative nucleolar GTP-binding protein 2</fullName>
    </submittedName>
</protein>
<keyword evidence="1" id="KW-0547">Nucleotide-binding</keyword>
<feature type="compositionally biased region" description="Low complexity" evidence="3">
    <location>
        <begin position="238"/>
        <end position="258"/>
    </location>
</feature>
<dbReference type="EMBL" id="AEYH02001934">
    <property type="protein sequence ID" value="KFG45104.1"/>
    <property type="molecule type" value="Genomic_DNA"/>
</dbReference>
<feature type="compositionally biased region" description="Basic and acidic residues" evidence="3">
    <location>
        <begin position="161"/>
        <end position="173"/>
    </location>
</feature>
<dbReference type="Gene3D" id="1.10.1580.10">
    <property type="match status" value="1"/>
</dbReference>
<dbReference type="GO" id="GO:0005525">
    <property type="term" value="F:GTP binding"/>
    <property type="evidence" value="ECO:0007669"/>
    <property type="project" value="UniProtKB-KW"/>
</dbReference>
<dbReference type="PANTHER" id="PTHR11089">
    <property type="entry name" value="GTP-BINDING PROTEIN-RELATED"/>
    <property type="match status" value="1"/>
</dbReference>
<gene>
    <name evidence="4" type="ORF">TGFOU_405170</name>
</gene>
<evidence type="ECO:0000256" key="3">
    <source>
        <dbReference type="SAM" id="MobiDB-lite"/>
    </source>
</evidence>
<evidence type="ECO:0000313" key="5">
    <source>
        <dbReference type="Proteomes" id="UP000028838"/>
    </source>
</evidence>
<dbReference type="GO" id="GO:0005730">
    <property type="term" value="C:nucleolus"/>
    <property type="evidence" value="ECO:0007669"/>
    <property type="project" value="TreeGrafter"/>
</dbReference>
<dbReference type="VEuPathDB" id="ToxoDB:TGFOU_405170"/>
<feature type="non-terminal residue" evidence="4">
    <location>
        <position position="1"/>
    </location>
</feature>
<feature type="compositionally biased region" description="Acidic residues" evidence="3">
    <location>
        <begin position="174"/>
        <end position="199"/>
    </location>
</feature>
<proteinExistence type="predicted"/>
<reference evidence="4 5" key="1">
    <citation type="submission" date="2014-07" db="EMBL/GenBank/DDBJ databases">
        <authorList>
            <person name="Sibley D."/>
            <person name="Venepally P."/>
            <person name="Karamycheva S."/>
            <person name="Hadjithomas M."/>
            <person name="Khan A."/>
            <person name="Brunk B."/>
            <person name="Roos D."/>
            <person name="Caler E."/>
            <person name="Lorenzi H."/>
        </authorList>
    </citation>
    <scope>NUCLEOTIDE SEQUENCE [LARGE SCALE GENOMIC DNA]</scope>
    <source>
        <strain evidence="4 5">FOU</strain>
    </source>
</reference>
<feature type="region of interest" description="Disordered" evidence="3">
    <location>
        <begin position="145"/>
        <end position="291"/>
    </location>
</feature>
<dbReference type="Proteomes" id="UP000028838">
    <property type="component" value="Unassembled WGS sequence"/>
</dbReference>
<dbReference type="PANTHER" id="PTHR11089:SF9">
    <property type="entry name" value="NUCLEOLAR GTP-BINDING PROTEIN 2"/>
    <property type="match status" value="1"/>
</dbReference>
<accession>A0A086KL36</accession>
<dbReference type="InterPro" id="IPR023179">
    <property type="entry name" value="GTP-bd_ortho_bundle_sf"/>
</dbReference>
<evidence type="ECO:0000313" key="4">
    <source>
        <dbReference type="EMBL" id="KFG45104.1"/>
    </source>
</evidence>
<evidence type="ECO:0000256" key="1">
    <source>
        <dbReference type="ARBA" id="ARBA00022741"/>
    </source>
</evidence>
<sequence>CRLGLGFFLDFSLLIRRLRLERFARLSTRQVLVSRDKGEAPAIARVFFSGHSRSGEARKNCMSRGAYRRSSPARPGEADSDKQIHRESIRARYSLPDACKWTDSESFLAVLAKKKGKLLKGGEPDISTAARIVLYDLQRGRLPYYVPPPVDPNAPEEESGDENKGKKRDRENREDEEDGEGGDEGEEGDEEEENGEEESAGPPGKKESSAANAMKRRRQTEAAEAEKDVSEKKKAKTAEAAPGKKTPTGTQTPGPSGKRGTRKAGEKKKTQGMKVVSEADLAKTLVDEFEA</sequence>
<keyword evidence="2" id="KW-0342">GTP-binding</keyword>
<name>A0A086KL36_TOXGO</name>
<comment type="caution">
    <text evidence="4">The sequence shown here is derived from an EMBL/GenBank/DDBJ whole genome shotgun (WGS) entry which is preliminary data.</text>
</comment>